<keyword evidence="3" id="KW-0378">Hydrolase</keyword>
<dbReference type="InterPro" id="IPR015679">
    <property type="entry name" value="PLipase_D_fam"/>
</dbReference>
<accession>A0A0S4ISN2</accession>
<dbReference type="InterPro" id="IPR001736">
    <property type="entry name" value="PLipase_D/transphosphatidylase"/>
</dbReference>
<dbReference type="EMBL" id="CYKH01000286">
    <property type="protein sequence ID" value="CUF28559.1"/>
    <property type="molecule type" value="Genomic_DNA"/>
</dbReference>
<dbReference type="GO" id="GO:0004630">
    <property type="term" value="F:phospholipase D activity"/>
    <property type="evidence" value="ECO:0007669"/>
    <property type="project" value="UniProtKB-EC"/>
</dbReference>
<keyword evidence="8" id="KW-1185">Reference proteome</keyword>
<sequence>MMRMRVVRHATGTAAVRSAFSGSFAASRARHSPLSAKSDAHNIEPSLVQPRYFDPYTWPIDWKAEDIKKLLCTHLVNPVVFPDFEVLASFLHESNIDALEDELKGYFQPSPAPTFREEAENTFKTLFPTLAFPTSTEEVDAFILYLYYRWYPNAPPAKYSDGRTQVLSRSDTYKDTLWYQPEMDLPPGIDAIRKLTDEKLRCEKLLLSLVLLFDRSANFKELCVCFGVPCAANIVPSMISFKGATTLKNYNFRQTSRAPQQHDIKGAANLDAALQAMPVCSSDLFPAHEANVHTFVNTSEYFSDLHQRLKTLSEGDQNRKRVLYMMGWMFSWDMRLVPSVADSTLRYHVTNLKKCNTEIRILYWKWTNYKWLDLDVGNDLTLTRLALQDMELTKGVDYMDHCIQGSMLAPSVYSHDQNHVTILDGSDLTAYCGSTDIAVGRYDDDEKVVFHNPLSDGCRFETSLRFGGTRNDGSKFTNLDFKSGEPRLPWHDVQARICGPAALEIAQTFEHFFTLALSQQKITLPGPKLSRAEIVANPKSNAIVQILHARDPEFAFEEAMLQLINAATNTIYIEGHTFYGRLDFDDTSRNVLKNRVPLALVKQILNVKRADFRVRVVLPLILDCYFTLKKNSIAEHILNAHHQTRESMKAHIKHECESHPEKYPEDLNQCLEFYYLGQDINGRTYPTYLHSKVMIVDSKVCVIGSASISDRSMLPNRDTNAAAIINSTEVATELQGRLDKQHKKFLKPFPADPNIVVGFNDKEINVRGRKSGLIDLFPQLL</sequence>
<dbReference type="SMART" id="SM00155">
    <property type="entry name" value="PLDc"/>
    <property type="match status" value="1"/>
</dbReference>
<dbReference type="Pfam" id="PF13091">
    <property type="entry name" value="PLDc_2"/>
    <property type="match status" value="1"/>
</dbReference>
<dbReference type="PROSITE" id="PS50035">
    <property type="entry name" value="PLD"/>
    <property type="match status" value="1"/>
</dbReference>
<dbReference type="AlphaFoldDB" id="A0A0S4ISN2"/>
<evidence type="ECO:0000256" key="2">
    <source>
        <dbReference type="ARBA" id="ARBA00022737"/>
    </source>
</evidence>
<evidence type="ECO:0000256" key="4">
    <source>
        <dbReference type="ARBA" id="ARBA00022963"/>
    </source>
</evidence>
<dbReference type="Gene3D" id="3.30.870.10">
    <property type="entry name" value="Endonuclease Chain A"/>
    <property type="match status" value="2"/>
</dbReference>
<evidence type="ECO:0000256" key="1">
    <source>
        <dbReference type="ARBA" id="ARBA00012027"/>
    </source>
</evidence>
<evidence type="ECO:0000256" key="5">
    <source>
        <dbReference type="ARBA" id="ARBA00023098"/>
    </source>
</evidence>
<evidence type="ECO:0000313" key="8">
    <source>
        <dbReference type="Proteomes" id="UP000051952"/>
    </source>
</evidence>
<dbReference type="PANTHER" id="PTHR18896:SF60">
    <property type="entry name" value="PHOSPHOLIPASE D"/>
    <property type="match status" value="1"/>
</dbReference>
<organism evidence="7 8">
    <name type="scientific">Bodo saltans</name>
    <name type="common">Flagellated protozoan</name>
    <dbReference type="NCBI Taxonomy" id="75058"/>
    <lineage>
        <taxon>Eukaryota</taxon>
        <taxon>Discoba</taxon>
        <taxon>Euglenozoa</taxon>
        <taxon>Kinetoplastea</taxon>
        <taxon>Metakinetoplastina</taxon>
        <taxon>Eubodonida</taxon>
        <taxon>Bodonidae</taxon>
        <taxon>Bodo</taxon>
    </lineage>
</organism>
<dbReference type="GO" id="GO:0009395">
    <property type="term" value="P:phospholipid catabolic process"/>
    <property type="evidence" value="ECO:0007669"/>
    <property type="project" value="TreeGrafter"/>
</dbReference>
<feature type="domain" description="PLD phosphodiesterase" evidence="6">
    <location>
        <begin position="685"/>
        <end position="712"/>
    </location>
</feature>
<keyword evidence="5" id="KW-0443">Lipid metabolism</keyword>
<dbReference type="PANTHER" id="PTHR18896">
    <property type="entry name" value="PHOSPHOLIPASE D"/>
    <property type="match status" value="1"/>
</dbReference>
<evidence type="ECO:0000259" key="6">
    <source>
        <dbReference type="PROSITE" id="PS50035"/>
    </source>
</evidence>
<dbReference type="SUPFAM" id="SSF56024">
    <property type="entry name" value="Phospholipase D/nuclease"/>
    <property type="match status" value="2"/>
</dbReference>
<proteinExistence type="predicted"/>
<gene>
    <name evidence="7" type="ORF">BSAL_61035</name>
</gene>
<reference evidence="8" key="1">
    <citation type="submission" date="2015-09" db="EMBL/GenBank/DDBJ databases">
        <authorList>
            <consortium name="Pathogen Informatics"/>
        </authorList>
    </citation>
    <scope>NUCLEOTIDE SEQUENCE [LARGE SCALE GENOMIC DNA]</scope>
    <source>
        <strain evidence="8">Lake Konstanz</strain>
    </source>
</reference>
<evidence type="ECO:0000256" key="3">
    <source>
        <dbReference type="ARBA" id="ARBA00022801"/>
    </source>
</evidence>
<dbReference type="VEuPathDB" id="TriTrypDB:BSAL_61035"/>
<keyword evidence="2" id="KW-0677">Repeat</keyword>
<evidence type="ECO:0000313" key="7">
    <source>
        <dbReference type="EMBL" id="CUF28559.1"/>
    </source>
</evidence>
<dbReference type="EC" id="3.1.4.4" evidence="1"/>
<name>A0A0S4ISN2_BODSA</name>
<dbReference type="Proteomes" id="UP000051952">
    <property type="component" value="Unassembled WGS sequence"/>
</dbReference>
<dbReference type="InterPro" id="IPR025202">
    <property type="entry name" value="PLD-like_dom"/>
</dbReference>
<protein>
    <recommendedName>
        <fullName evidence="1">phospholipase D</fullName>
        <ecNumber evidence="1">3.1.4.4</ecNumber>
    </recommendedName>
</protein>
<dbReference type="OrthoDB" id="14911at2759"/>
<dbReference type="GO" id="GO:0005886">
    <property type="term" value="C:plasma membrane"/>
    <property type="evidence" value="ECO:0007669"/>
    <property type="project" value="TreeGrafter"/>
</dbReference>
<keyword evidence="4" id="KW-0442">Lipid degradation</keyword>